<evidence type="ECO:0000256" key="2">
    <source>
        <dbReference type="SAM" id="Phobius"/>
    </source>
</evidence>
<evidence type="ECO:0000256" key="1">
    <source>
        <dbReference type="ARBA" id="ARBA00006464"/>
    </source>
</evidence>
<evidence type="ECO:0000259" key="3">
    <source>
        <dbReference type="Pfam" id="PF02397"/>
    </source>
</evidence>
<feature type="transmembrane region" description="Helical" evidence="2">
    <location>
        <begin position="58"/>
        <end position="80"/>
    </location>
</feature>
<dbReference type="Proteomes" id="UP001500067">
    <property type="component" value="Unassembled WGS sequence"/>
</dbReference>
<reference evidence="5" key="1">
    <citation type="journal article" date="2019" name="Int. J. Syst. Evol. Microbiol.">
        <title>The Global Catalogue of Microorganisms (GCM) 10K type strain sequencing project: providing services to taxonomists for standard genome sequencing and annotation.</title>
        <authorList>
            <consortium name="The Broad Institute Genomics Platform"/>
            <consortium name="The Broad Institute Genome Sequencing Center for Infectious Disease"/>
            <person name="Wu L."/>
            <person name="Ma J."/>
        </authorList>
    </citation>
    <scope>NUCLEOTIDE SEQUENCE [LARGE SCALE GENOMIC DNA]</scope>
    <source>
        <strain evidence="5">JCM 32105</strain>
    </source>
</reference>
<gene>
    <name evidence="4" type="ORF">GCM10023093_07880</name>
</gene>
<dbReference type="InterPro" id="IPR003362">
    <property type="entry name" value="Bact_transf"/>
</dbReference>
<proteinExistence type="inferred from homology"/>
<keyword evidence="5" id="KW-1185">Reference proteome</keyword>
<keyword evidence="2" id="KW-0472">Membrane</keyword>
<organism evidence="4 5">
    <name type="scientific">Nemorincola caseinilytica</name>
    <dbReference type="NCBI Taxonomy" id="2054315"/>
    <lineage>
        <taxon>Bacteria</taxon>
        <taxon>Pseudomonadati</taxon>
        <taxon>Bacteroidota</taxon>
        <taxon>Chitinophagia</taxon>
        <taxon>Chitinophagales</taxon>
        <taxon>Chitinophagaceae</taxon>
        <taxon>Nemorincola</taxon>
    </lineage>
</organism>
<evidence type="ECO:0000313" key="5">
    <source>
        <dbReference type="Proteomes" id="UP001500067"/>
    </source>
</evidence>
<keyword evidence="2" id="KW-0812">Transmembrane</keyword>
<comment type="caution">
    <text evidence="4">The sequence shown here is derived from an EMBL/GenBank/DDBJ whole genome shotgun (WGS) entry which is preliminary data.</text>
</comment>
<dbReference type="Pfam" id="PF02397">
    <property type="entry name" value="Bac_transf"/>
    <property type="match status" value="1"/>
</dbReference>
<comment type="similarity">
    <text evidence="1">Belongs to the bacterial sugar transferase family.</text>
</comment>
<evidence type="ECO:0000313" key="4">
    <source>
        <dbReference type="EMBL" id="GAA4462046.1"/>
    </source>
</evidence>
<accession>A0ABP8N6D8</accession>
<keyword evidence="2" id="KW-1133">Transmembrane helix</keyword>
<dbReference type="PANTHER" id="PTHR30576:SF0">
    <property type="entry name" value="UNDECAPRENYL-PHOSPHATE N-ACETYLGALACTOSAMINYL 1-PHOSPHATE TRANSFERASE-RELATED"/>
    <property type="match status" value="1"/>
</dbReference>
<feature type="domain" description="Bacterial sugar transferase" evidence="3">
    <location>
        <begin position="53"/>
        <end position="237"/>
    </location>
</feature>
<dbReference type="EMBL" id="BAABFA010000006">
    <property type="protein sequence ID" value="GAA4462046.1"/>
    <property type="molecule type" value="Genomic_DNA"/>
</dbReference>
<sequence length="250" mass="29356">MEMKDPGALDMRLEKVQTPAIPQTDMASIRFMFQEMNQQYLEHQPASYYVTAKRIMDVAISSLFILTIMSWLTPILAILIKLTSKGPVFFVQKRTGYMGTEFDCFKFRTMYVNDEAHIKQVSINDKRITWIGKFLRVTHLDETPQFFNVLLGDMSVVGPRPHMLYHTRYYSECIPYYNLRLEVLPGMTGMAQIKDYIGEISVERELRKRIQWDIYYMKNRSIWLDINILFTTFGCVFVKAYELITGKSSK</sequence>
<name>A0ABP8N6D8_9BACT</name>
<protein>
    <recommendedName>
        <fullName evidence="3">Bacterial sugar transferase domain-containing protein</fullName>
    </recommendedName>
</protein>
<dbReference type="PANTHER" id="PTHR30576">
    <property type="entry name" value="COLANIC BIOSYNTHESIS UDP-GLUCOSE LIPID CARRIER TRANSFERASE"/>
    <property type="match status" value="1"/>
</dbReference>